<dbReference type="AlphaFoldDB" id="A0A1E3QAJ4"/>
<protein>
    <submittedName>
        <fullName evidence="1">Uncharacterized protein</fullName>
    </submittedName>
</protein>
<evidence type="ECO:0000313" key="2">
    <source>
        <dbReference type="Proteomes" id="UP000094385"/>
    </source>
</evidence>
<proteinExistence type="predicted"/>
<gene>
    <name evidence="1" type="ORF">LIPSTDRAFT_68822</name>
</gene>
<keyword evidence="2" id="KW-1185">Reference proteome</keyword>
<dbReference type="Proteomes" id="UP000094385">
    <property type="component" value="Unassembled WGS sequence"/>
</dbReference>
<reference evidence="1 2" key="1">
    <citation type="journal article" date="2016" name="Proc. Natl. Acad. Sci. U.S.A.">
        <title>Comparative genomics of biotechnologically important yeasts.</title>
        <authorList>
            <person name="Riley R."/>
            <person name="Haridas S."/>
            <person name="Wolfe K.H."/>
            <person name="Lopes M.R."/>
            <person name="Hittinger C.T."/>
            <person name="Goeker M."/>
            <person name="Salamov A.A."/>
            <person name="Wisecaver J.H."/>
            <person name="Long T.M."/>
            <person name="Calvey C.H."/>
            <person name="Aerts A.L."/>
            <person name="Barry K.W."/>
            <person name="Choi C."/>
            <person name="Clum A."/>
            <person name="Coughlan A.Y."/>
            <person name="Deshpande S."/>
            <person name="Douglass A.P."/>
            <person name="Hanson S.J."/>
            <person name="Klenk H.-P."/>
            <person name="LaButti K.M."/>
            <person name="Lapidus A."/>
            <person name="Lindquist E.A."/>
            <person name="Lipzen A.M."/>
            <person name="Meier-Kolthoff J.P."/>
            <person name="Ohm R.A."/>
            <person name="Otillar R.P."/>
            <person name="Pangilinan J.L."/>
            <person name="Peng Y."/>
            <person name="Rokas A."/>
            <person name="Rosa C.A."/>
            <person name="Scheuner C."/>
            <person name="Sibirny A.A."/>
            <person name="Slot J.C."/>
            <person name="Stielow J.B."/>
            <person name="Sun H."/>
            <person name="Kurtzman C.P."/>
            <person name="Blackwell M."/>
            <person name="Grigoriev I.V."/>
            <person name="Jeffries T.W."/>
        </authorList>
    </citation>
    <scope>NUCLEOTIDE SEQUENCE [LARGE SCALE GENOMIC DNA]</scope>
    <source>
        <strain evidence="1 2">NRRL Y-11557</strain>
    </source>
</reference>
<sequence>MDYEIRLIGMQISAIHHPPLQDWQWIFTENQPFTLASFRQIFHDIPGTTIPFSSRHTLRHRLVDNFTSQRLLKEELYRKCCTIALSLGMWTRESYPDTGNHWTLAYRRLPISRESIRL</sequence>
<organism evidence="1 2">
    <name type="scientific">Lipomyces starkeyi NRRL Y-11557</name>
    <dbReference type="NCBI Taxonomy" id="675824"/>
    <lineage>
        <taxon>Eukaryota</taxon>
        <taxon>Fungi</taxon>
        <taxon>Dikarya</taxon>
        <taxon>Ascomycota</taxon>
        <taxon>Saccharomycotina</taxon>
        <taxon>Lipomycetes</taxon>
        <taxon>Lipomycetales</taxon>
        <taxon>Lipomycetaceae</taxon>
        <taxon>Lipomyces</taxon>
    </lineage>
</organism>
<accession>A0A1E3QAJ4</accession>
<name>A0A1E3QAJ4_LIPST</name>
<dbReference type="EMBL" id="KV454291">
    <property type="protein sequence ID" value="ODQ74719.1"/>
    <property type="molecule type" value="Genomic_DNA"/>
</dbReference>
<evidence type="ECO:0000313" key="1">
    <source>
        <dbReference type="EMBL" id="ODQ74719.1"/>
    </source>
</evidence>